<accession>A0A6M3LD66</accession>
<gene>
    <name evidence="1" type="ORF">MM415B04387_0007</name>
</gene>
<organism evidence="1">
    <name type="scientific">viral metagenome</name>
    <dbReference type="NCBI Taxonomy" id="1070528"/>
    <lineage>
        <taxon>unclassified sequences</taxon>
        <taxon>metagenomes</taxon>
        <taxon>organismal metagenomes</taxon>
    </lineage>
</organism>
<dbReference type="EMBL" id="MT143117">
    <property type="protein sequence ID" value="QJA93036.1"/>
    <property type="molecule type" value="Genomic_DNA"/>
</dbReference>
<sequence>MKTIERQIIQCFIYILAKDFIVPGKINKILQAISEFEHKGSFEYTDQELADWASSKIREIECMF</sequence>
<dbReference type="AlphaFoldDB" id="A0A6M3LD66"/>
<name>A0A6M3LD66_9ZZZZ</name>
<protein>
    <submittedName>
        <fullName evidence="1">Uncharacterized protein</fullName>
    </submittedName>
</protein>
<proteinExistence type="predicted"/>
<evidence type="ECO:0000313" key="1">
    <source>
        <dbReference type="EMBL" id="QJA93036.1"/>
    </source>
</evidence>
<reference evidence="1" key="1">
    <citation type="submission" date="2020-03" db="EMBL/GenBank/DDBJ databases">
        <title>The deep terrestrial virosphere.</title>
        <authorList>
            <person name="Holmfeldt K."/>
            <person name="Nilsson E."/>
            <person name="Simone D."/>
            <person name="Lopez-Fernandez M."/>
            <person name="Wu X."/>
            <person name="de Brujin I."/>
            <person name="Lundin D."/>
            <person name="Andersson A."/>
            <person name="Bertilsson S."/>
            <person name="Dopson M."/>
        </authorList>
    </citation>
    <scope>NUCLEOTIDE SEQUENCE</scope>
    <source>
        <strain evidence="1">MM415B04387</strain>
    </source>
</reference>